<dbReference type="Pfam" id="PF02230">
    <property type="entry name" value="Abhydrolase_2"/>
    <property type="match status" value="1"/>
</dbReference>
<accession>A0A381SB71</accession>
<proteinExistence type="predicted"/>
<organism evidence="3">
    <name type="scientific">marine metagenome</name>
    <dbReference type="NCBI Taxonomy" id="408172"/>
    <lineage>
        <taxon>unclassified sequences</taxon>
        <taxon>metagenomes</taxon>
        <taxon>ecological metagenomes</taxon>
    </lineage>
</organism>
<dbReference type="EMBL" id="UINC01002835">
    <property type="protein sequence ID" value="SVA00764.1"/>
    <property type="molecule type" value="Genomic_DNA"/>
</dbReference>
<evidence type="ECO:0000259" key="2">
    <source>
        <dbReference type="Pfam" id="PF02230"/>
    </source>
</evidence>
<keyword evidence="1" id="KW-0732">Signal</keyword>
<reference evidence="3" key="1">
    <citation type="submission" date="2018-05" db="EMBL/GenBank/DDBJ databases">
        <authorList>
            <person name="Lanie J.A."/>
            <person name="Ng W.-L."/>
            <person name="Kazmierczak K.M."/>
            <person name="Andrzejewski T.M."/>
            <person name="Davidsen T.M."/>
            <person name="Wayne K.J."/>
            <person name="Tettelin H."/>
            <person name="Glass J.I."/>
            <person name="Rusch D."/>
            <person name="Podicherti R."/>
            <person name="Tsui H.-C.T."/>
            <person name="Winkler M.E."/>
        </authorList>
    </citation>
    <scope>NUCLEOTIDE SEQUENCE</scope>
</reference>
<evidence type="ECO:0000256" key="1">
    <source>
        <dbReference type="ARBA" id="ARBA00022729"/>
    </source>
</evidence>
<dbReference type="GO" id="GO:0016787">
    <property type="term" value="F:hydrolase activity"/>
    <property type="evidence" value="ECO:0007669"/>
    <property type="project" value="InterPro"/>
</dbReference>
<dbReference type="Gene3D" id="3.40.50.1820">
    <property type="entry name" value="alpha/beta hydrolase"/>
    <property type="match status" value="1"/>
</dbReference>
<feature type="domain" description="Phospholipase/carboxylesterase/thioesterase" evidence="2">
    <location>
        <begin position="44"/>
        <end position="235"/>
    </location>
</feature>
<feature type="non-terminal residue" evidence="3">
    <location>
        <position position="249"/>
    </location>
</feature>
<evidence type="ECO:0000313" key="3">
    <source>
        <dbReference type="EMBL" id="SVA00764.1"/>
    </source>
</evidence>
<dbReference type="PANTHER" id="PTHR43037:SF1">
    <property type="entry name" value="BLL1128 PROTEIN"/>
    <property type="match status" value="1"/>
</dbReference>
<sequence>MIYLVNNGIPHMEEIQKYIPHVWKSINGGSMNYRFRPPQKIEPDKEYPLLLFLHGAGGRGNDNRGQLEDAGSIVAFAKQSLSYNHASYIFAGQVPEGKKWVNVDWSTENHKMNQISECLRMVFEAVDTFVVNKSNQVDMNRIYIMGLSMGGYGTWDAIQRRPDFFAAAVPICGGGDKTMGNTLSNIPIWSWHGRRDNVISVSRSRDMDTAIKNAGGSPKYTEVEERGHDVWEDVWNSMELWNWLYAQSK</sequence>
<dbReference type="InterPro" id="IPR029058">
    <property type="entry name" value="AB_hydrolase_fold"/>
</dbReference>
<dbReference type="PANTHER" id="PTHR43037">
    <property type="entry name" value="UNNAMED PRODUCT-RELATED"/>
    <property type="match status" value="1"/>
</dbReference>
<name>A0A381SB71_9ZZZZ</name>
<dbReference type="SUPFAM" id="SSF53474">
    <property type="entry name" value="alpha/beta-Hydrolases"/>
    <property type="match status" value="1"/>
</dbReference>
<dbReference type="InterPro" id="IPR050955">
    <property type="entry name" value="Plant_Biomass_Hydrol_Est"/>
</dbReference>
<gene>
    <name evidence="3" type="ORF">METZ01_LOCUS53618</name>
</gene>
<protein>
    <recommendedName>
        <fullName evidence="2">Phospholipase/carboxylesterase/thioesterase domain-containing protein</fullName>
    </recommendedName>
</protein>
<dbReference type="AlphaFoldDB" id="A0A381SB71"/>
<dbReference type="InterPro" id="IPR003140">
    <property type="entry name" value="PLipase/COase/thioEstase"/>
</dbReference>